<feature type="transmembrane region" description="Helical" evidence="10">
    <location>
        <begin position="127"/>
        <end position="149"/>
    </location>
</feature>
<dbReference type="InterPro" id="IPR017452">
    <property type="entry name" value="GPCR_Rhodpsn_7TM"/>
</dbReference>
<feature type="transmembrane region" description="Helical" evidence="10">
    <location>
        <begin position="170"/>
        <end position="193"/>
    </location>
</feature>
<dbReference type="EMBL" id="AKHW03001862">
    <property type="protein sequence ID" value="KYO40766.1"/>
    <property type="molecule type" value="Genomic_DNA"/>
</dbReference>
<dbReference type="PANTHER" id="PTHR26453">
    <property type="entry name" value="OLFACTORY RECEPTOR"/>
    <property type="match status" value="1"/>
</dbReference>
<dbReference type="PROSITE" id="PS00237">
    <property type="entry name" value="G_PROTEIN_RECEP_F1_1"/>
    <property type="match status" value="1"/>
</dbReference>
<dbReference type="CDD" id="cd15225">
    <property type="entry name" value="7tmA_OR10A-like"/>
    <property type="match status" value="1"/>
</dbReference>
<evidence type="ECO:0000313" key="13">
    <source>
        <dbReference type="Proteomes" id="UP000050525"/>
    </source>
</evidence>
<sequence>MSWQGIQPLPWRQSLRSLFLSSQHQLQPSLRRGNDTSVTEFFLVGFSLPLQLRYVLFTVLLLIYIITLMANMLILMAIGLDSALHTPMYFFLFTFSLSETCYTFVVIPNMLAMLLSKGKLISLPGCALQMFFFGTLASTNCFLLAVMGYDRYVAICHPLHYPVLMSPCACAGLVVACFLSGVLFSIVIVYLIFHLSYCGPNTINHFFCDTSPVLQLACTDSSLPEGVVFLAGILFLVMALLLILISYILILTAIFKISSAKGRHKAFSTCVAHLTVVVVHYSCAAIEYLRPKSIHSPEQDKLIAISYTLFTPLLNPMVYSLRNKDVRWALQRTMAKIFFPQRL</sequence>
<dbReference type="GO" id="GO:0005886">
    <property type="term" value="C:plasma membrane"/>
    <property type="evidence" value="ECO:0007669"/>
    <property type="project" value="UniProtKB-SubCell"/>
</dbReference>
<protein>
    <recommendedName>
        <fullName evidence="10">Olfactory receptor</fullName>
    </recommendedName>
</protein>
<evidence type="ECO:0000256" key="4">
    <source>
        <dbReference type="ARBA" id="ARBA00022692"/>
    </source>
</evidence>
<keyword evidence="9" id="KW-0675">Receptor</keyword>
<dbReference type="Gene3D" id="1.20.1070.10">
    <property type="entry name" value="Rhodopsin 7-helix transmembrane proteins"/>
    <property type="match status" value="1"/>
</dbReference>
<dbReference type="Pfam" id="PF13853">
    <property type="entry name" value="7tm_4"/>
    <property type="match status" value="1"/>
</dbReference>
<dbReference type="PRINTS" id="PR00245">
    <property type="entry name" value="OLFACTORYR"/>
</dbReference>
<evidence type="ECO:0000313" key="12">
    <source>
        <dbReference type="EMBL" id="KYO40766.1"/>
    </source>
</evidence>
<dbReference type="PRINTS" id="PR00237">
    <property type="entry name" value="GPCRRHODOPSN"/>
</dbReference>
<reference evidence="12 13" key="1">
    <citation type="journal article" date="2012" name="Genome Biol.">
        <title>Sequencing three crocodilian genomes to illuminate the evolution of archosaurs and amniotes.</title>
        <authorList>
            <person name="St John J.A."/>
            <person name="Braun E.L."/>
            <person name="Isberg S.R."/>
            <person name="Miles L.G."/>
            <person name="Chong A.Y."/>
            <person name="Gongora J."/>
            <person name="Dalzell P."/>
            <person name="Moran C."/>
            <person name="Bed'hom B."/>
            <person name="Abzhanov A."/>
            <person name="Burgess S.C."/>
            <person name="Cooksey A.M."/>
            <person name="Castoe T.A."/>
            <person name="Crawford N.G."/>
            <person name="Densmore L.D."/>
            <person name="Drew J.C."/>
            <person name="Edwards S.V."/>
            <person name="Faircloth B.C."/>
            <person name="Fujita M.K."/>
            <person name="Greenwold M.J."/>
            <person name="Hoffmann F.G."/>
            <person name="Howard J.M."/>
            <person name="Iguchi T."/>
            <person name="Janes D.E."/>
            <person name="Khan S.Y."/>
            <person name="Kohno S."/>
            <person name="de Koning A.J."/>
            <person name="Lance S.L."/>
            <person name="McCarthy F.M."/>
            <person name="McCormack J.E."/>
            <person name="Merchant M.E."/>
            <person name="Peterson D.G."/>
            <person name="Pollock D.D."/>
            <person name="Pourmand N."/>
            <person name="Raney B.J."/>
            <person name="Roessler K.A."/>
            <person name="Sanford J.R."/>
            <person name="Sawyer R.H."/>
            <person name="Schmidt C.J."/>
            <person name="Triplett E.W."/>
            <person name="Tuberville T.D."/>
            <person name="Venegas-Anaya M."/>
            <person name="Howard J.T."/>
            <person name="Jarvis E.D."/>
            <person name="Guillette L.J.Jr."/>
            <person name="Glenn T.C."/>
            <person name="Green R.E."/>
            <person name="Ray D.A."/>
        </authorList>
    </citation>
    <scope>NUCLEOTIDE SEQUENCE [LARGE SCALE GENOMIC DNA]</scope>
    <source>
        <strain evidence="12">KSC_2009_1</strain>
    </source>
</reference>
<feature type="transmembrane region" description="Helical" evidence="10">
    <location>
        <begin position="229"/>
        <end position="254"/>
    </location>
</feature>
<organism evidence="12 13">
    <name type="scientific">Alligator mississippiensis</name>
    <name type="common">American alligator</name>
    <dbReference type="NCBI Taxonomy" id="8496"/>
    <lineage>
        <taxon>Eukaryota</taxon>
        <taxon>Metazoa</taxon>
        <taxon>Chordata</taxon>
        <taxon>Craniata</taxon>
        <taxon>Vertebrata</taxon>
        <taxon>Euteleostomi</taxon>
        <taxon>Archelosauria</taxon>
        <taxon>Archosauria</taxon>
        <taxon>Crocodylia</taxon>
        <taxon>Alligatoridae</taxon>
        <taxon>Alligatorinae</taxon>
        <taxon>Alligator</taxon>
    </lineage>
</organism>
<keyword evidence="8 9" id="KW-0807">Transducer</keyword>
<dbReference type="SUPFAM" id="SSF81321">
    <property type="entry name" value="Family A G protein-coupled receptor-like"/>
    <property type="match status" value="1"/>
</dbReference>
<name>A0A151NV78_ALLMI</name>
<evidence type="ECO:0000256" key="10">
    <source>
        <dbReference type="RuleBase" id="RU363047"/>
    </source>
</evidence>
<keyword evidence="9" id="KW-0297">G-protein coupled receptor</keyword>
<evidence type="ECO:0000256" key="9">
    <source>
        <dbReference type="RuleBase" id="RU000688"/>
    </source>
</evidence>
<comment type="subcellular location">
    <subcellularLocation>
        <location evidence="1 10">Cell membrane</location>
        <topology evidence="1 10">Multi-pass membrane protein</topology>
    </subcellularLocation>
</comment>
<evidence type="ECO:0000256" key="5">
    <source>
        <dbReference type="ARBA" id="ARBA00022725"/>
    </source>
</evidence>
<keyword evidence="4 9" id="KW-0812">Transmembrane</keyword>
<gene>
    <name evidence="12" type="ORF">Y1Q_0009442</name>
</gene>
<dbReference type="FunFam" id="1.20.1070.10:FF:000001">
    <property type="entry name" value="Olfactory receptor"/>
    <property type="match status" value="1"/>
</dbReference>
<feature type="transmembrane region" description="Helical" evidence="10">
    <location>
        <begin position="90"/>
        <end position="115"/>
    </location>
</feature>
<feature type="transmembrane region" description="Helical" evidence="10">
    <location>
        <begin position="302"/>
        <end position="321"/>
    </location>
</feature>
<keyword evidence="5 10" id="KW-0552">Olfaction</keyword>
<evidence type="ECO:0000256" key="6">
    <source>
        <dbReference type="ARBA" id="ARBA00022989"/>
    </source>
</evidence>
<dbReference type="AlphaFoldDB" id="A0A151NV78"/>
<dbReference type="Proteomes" id="UP000050525">
    <property type="component" value="Unassembled WGS sequence"/>
</dbReference>
<keyword evidence="6 10" id="KW-1133">Transmembrane helix</keyword>
<feature type="domain" description="G-protein coupled receptors family 1 profile" evidence="11">
    <location>
        <begin position="70"/>
        <end position="319"/>
    </location>
</feature>
<evidence type="ECO:0000256" key="8">
    <source>
        <dbReference type="ARBA" id="ARBA00023224"/>
    </source>
</evidence>
<feature type="transmembrane region" description="Helical" evidence="10">
    <location>
        <begin position="266"/>
        <end position="290"/>
    </location>
</feature>
<dbReference type="InterPro" id="IPR000276">
    <property type="entry name" value="GPCR_Rhodpsn"/>
</dbReference>
<keyword evidence="2 10" id="KW-1003">Cell membrane</keyword>
<evidence type="ECO:0000256" key="2">
    <source>
        <dbReference type="ARBA" id="ARBA00022475"/>
    </source>
</evidence>
<evidence type="ECO:0000259" key="11">
    <source>
        <dbReference type="PROSITE" id="PS50262"/>
    </source>
</evidence>
<dbReference type="PROSITE" id="PS50262">
    <property type="entry name" value="G_PROTEIN_RECEP_F1_2"/>
    <property type="match status" value="1"/>
</dbReference>
<comment type="caution">
    <text evidence="12">The sequence shown here is derived from an EMBL/GenBank/DDBJ whole genome shotgun (WGS) entry which is preliminary data.</text>
</comment>
<proteinExistence type="inferred from homology"/>
<keyword evidence="3 10" id="KW-0716">Sensory transduction</keyword>
<dbReference type="GO" id="GO:0004930">
    <property type="term" value="F:G protein-coupled receptor activity"/>
    <property type="evidence" value="ECO:0007669"/>
    <property type="project" value="UniProtKB-KW"/>
</dbReference>
<dbReference type="GO" id="GO:0004984">
    <property type="term" value="F:olfactory receptor activity"/>
    <property type="evidence" value="ECO:0007669"/>
    <property type="project" value="InterPro"/>
</dbReference>
<keyword evidence="13" id="KW-1185">Reference proteome</keyword>
<evidence type="ECO:0000256" key="3">
    <source>
        <dbReference type="ARBA" id="ARBA00022606"/>
    </source>
</evidence>
<keyword evidence="7 10" id="KW-0472">Membrane</keyword>
<dbReference type="InterPro" id="IPR000725">
    <property type="entry name" value="Olfact_rcpt"/>
</dbReference>
<evidence type="ECO:0000256" key="7">
    <source>
        <dbReference type="ARBA" id="ARBA00023136"/>
    </source>
</evidence>
<comment type="similarity">
    <text evidence="9">Belongs to the G-protein coupled receptor 1 family.</text>
</comment>
<accession>A0A151NV78</accession>
<evidence type="ECO:0000256" key="1">
    <source>
        <dbReference type="ARBA" id="ARBA00004651"/>
    </source>
</evidence>
<dbReference type="eggNOG" id="ENOG502QVH7">
    <property type="taxonomic scope" value="Eukaryota"/>
</dbReference>
<feature type="transmembrane region" description="Helical" evidence="10">
    <location>
        <begin position="54"/>
        <end position="78"/>
    </location>
</feature>